<proteinExistence type="inferred from homology"/>
<dbReference type="EMBL" id="NRRE01000020">
    <property type="protein sequence ID" value="MBK1696928.1"/>
    <property type="molecule type" value="Genomic_DNA"/>
</dbReference>
<dbReference type="Proteomes" id="UP000778970">
    <property type="component" value="Unassembled WGS sequence"/>
</dbReference>
<evidence type="ECO:0000256" key="2">
    <source>
        <dbReference type="ARBA" id="ARBA00023015"/>
    </source>
</evidence>
<dbReference type="PANTHER" id="PTHR30126">
    <property type="entry name" value="HTH-TYPE TRANSCRIPTIONAL REGULATOR"/>
    <property type="match status" value="1"/>
</dbReference>
<evidence type="ECO:0000256" key="4">
    <source>
        <dbReference type="ARBA" id="ARBA00023163"/>
    </source>
</evidence>
<reference evidence="6" key="1">
    <citation type="submission" date="2017-08" db="EMBL/GenBank/DDBJ databases">
        <authorList>
            <person name="Imhoff J.F."/>
            <person name="Rahn T."/>
            <person name="Kuenzel S."/>
            <person name="Neulinger S.C."/>
        </authorList>
    </citation>
    <scope>NUCLEOTIDE SEQUENCE</scope>
    <source>
        <strain evidence="6">DSM 9154</strain>
    </source>
</reference>
<evidence type="ECO:0000259" key="5">
    <source>
        <dbReference type="PROSITE" id="PS50931"/>
    </source>
</evidence>
<protein>
    <recommendedName>
        <fullName evidence="5">HTH lysR-type domain-containing protein</fullName>
    </recommendedName>
</protein>
<feature type="domain" description="HTH lysR-type" evidence="5">
    <location>
        <begin position="1"/>
        <end position="58"/>
    </location>
</feature>
<name>A0A934UZN3_9PROT</name>
<keyword evidence="4" id="KW-0804">Transcription</keyword>
<dbReference type="InterPro" id="IPR036388">
    <property type="entry name" value="WH-like_DNA-bd_sf"/>
</dbReference>
<dbReference type="Gene3D" id="1.10.10.10">
    <property type="entry name" value="Winged helix-like DNA-binding domain superfamily/Winged helix DNA-binding domain"/>
    <property type="match status" value="1"/>
</dbReference>
<organism evidence="6 7">
    <name type="scientific">Rhodovibrio salinarum</name>
    <dbReference type="NCBI Taxonomy" id="1087"/>
    <lineage>
        <taxon>Bacteria</taxon>
        <taxon>Pseudomonadati</taxon>
        <taxon>Pseudomonadota</taxon>
        <taxon>Alphaproteobacteria</taxon>
        <taxon>Rhodospirillales</taxon>
        <taxon>Rhodovibrionaceae</taxon>
        <taxon>Rhodovibrio</taxon>
    </lineage>
</organism>
<evidence type="ECO:0000256" key="1">
    <source>
        <dbReference type="ARBA" id="ARBA00009437"/>
    </source>
</evidence>
<dbReference type="InterPro" id="IPR000847">
    <property type="entry name" value="LysR_HTH_N"/>
</dbReference>
<evidence type="ECO:0000256" key="3">
    <source>
        <dbReference type="ARBA" id="ARBA00023125"/>
    </source>
</evidence>
<dbReference type="InterPro" id="IPR005119">
    <property type="entry name" value="LysR_subst-bd"/>
</dbReference>
<dbReference type="GO" id="GO:0000976">
    <property type="term" value="F:transcription cis-regulatory region binding"/>
    <property type="evidence" value="ECO:0007669"/>
    <property type="project" value="TreeGrafter"/>
</dbReference>
<evidence type="ECO:0000313" key="7">
    <source>
        <dbReference type="Proteomes" id="UP000778970"/>
    </source>
</evidence>
<dbReference type="Gene3D" id="3.40.190.290">
    <property type="match status" value="1"/>
</dbReference>
<dbReference type="PROSITE" id="PS50931">
    <property type="entry name" value="HTH_LYSR"/>
    <property type="match status" value="1"/>
</dbReference>
<dbReference type="GO" id="GO:0003700">
    <property type="term" value="F:DNA-binding transcription factor activity"/>
    <property type="evidence" value="ECO:0007669"/>
    <property type="project" value="InterPro"/>
</dbReference>
<dbReference type="Pfam" id="PF03466">
    <property type="entry name" value="LysR_substrate"/>
    <property type="match status" value="1"/>
</dbReference>
<dbReference type="AlphaFoldDB" id="A0A934UZN3"/>
<evidence type="ECO:0000313" key="6">
    <source>
        <dbReference type="EMBL" id="MBK1696928.1"/>
    </source>
</evidence>
<keyword evidence="3" id="KW-0238">DNA-binding</keyword>
<accession>A0A934UZN3</accession>
<dbReference type="PANTHER" id="PTHR30126:SF40">
    <property type="entry name" value="HTH-TYPE TRANSCRIPTIONAL REGULATOR GLTR"/>
    <property type="match status" value="1"/>
</dbReference>
<dbReference type="InterPro" id="IPR036390">
    <property type="entry name" value="WH_DNA-bd_sf"/>
</dbReference>
<comment type="similarity">
    <text evidence="1">Belongs to the LysR transcriptional regulatory family.</text>
</comment>
<keyword evidence="7" id="KW-1185">Reference proteome</keyword>
<dbReference type="FunFam" id="1.10.10.10:FF:000001">
    <property type="entry name" value="LysR family transcriptional regulator"/>
    <property type="match status" value="1"/>
</dbReference>
<sequence length="316" mass="34412">MQLKALRLFMAVARTRSFVAAAEAENTVQSNVTAHVKKLETELGVRLLRRQPGDVQLTSAGRRLLEHAEAICQRHDAAIDEFVTGGTQVRGRLRIGAMETTAAMRLPPMLTAFQQANPTVDVVLSTGPSAQLLDRLQTGELDAAFVAATLPGSEFEQKVVFRERLVLVSGRPLMGLSDRETLLRARFYAFPQGCSYRRQIDRLLNRLGLPPARVSEMGSLDAILGSVAAGLGFAVLPAGVVETFRERYPVYAIDFGQPDEAEMDTYLIAPRVEVASPAVRSFVEFFGTQSQGGAETQRAHALDDEGASLIRAVTKS</sequence>
<dbReference type="Pfam" id="PF00126">
    <property type="entry name" value="HTH_1"/>
    <property type="match status" value="1"/>
</dbReference>
<dbReference type="SUPFAM" id="SSF46785">
    <property type="entry name" value="Winged helix' DNA-binding domain"/>
    <property type="match status" value="1"/>
</dbReference>
<keyword evidence="2" id="KW-0805">Transcription regulation</keyword>
<gene>
    <name evidence="6" type="ORF">CKO21_06680</name>
</gene>
<comment type="caution">
    <text evidence="6">The sequence shown here is derived from an EMBL/GenBank/DDBJ whole genome shotgun (WGS) entry which is preliminary data.</text>
</comment>
<dbReference type="SUPFAM" id="SSF53850">
    <property type="entry name" value="Periplasmic binding protein-like II"/>
    <property type="match status" value="1"/>
</dbReference>
<reference evidence="6" key="2">
    <citation type="journal article" date="2020" name="Microorganisms">
        <title>Osmotic Adaptation and Compatible Solute Biosynthesis of Phototrophic Bacteria as Revealed from Genome Analyses.</title>
        <authorList>
            <person name="Imhoff J.F."/>
            <person name="Rahn T."/>
            <person name="Kunzel S."/>
            <person name="Keller A."/>
            <person name="Neulinger S.C."/>
        </authorList>
    </citation>
    <scope>NUCLEOTIDE SEQUENCE</scope>
    <source>
        <strain evidence="6">DSM 9154</strain>
    </source>
</reference>
<dbReference type="RefSeq" id="WP_081728379.1">
    <property type="nucleotide sequence ID" value="NZ_NRRE01000020.1"/>
</dbReference>